<dbReference type="InterPro" id="IPR006644">
    <property type="entry name" value="Cadg"/>
</dbReference>
<dbReference type="Pfam" id="PF05345">
    <property type="entry name" value="He_PIG"/>
    <property type="match status" value="2"/>
</dbReference>
<feature type="compositionally biased region" description="Basic and acidic residues" evidence="1">
    <location>
        <begin position="604"/>
        <end position="622"/>
    </location>
</feature>
<feature type="domain" description="Dystroglycan-type cadherin-like" evidence="4">
    <location>
        <begin position="31"/>
        <end position="137"/>
    </location>
</feature>
<dbReference type="AlphaFoldDB" id="A0A7G3ZD17"/>
<proteinExistence type="predicted"/>
<feature type="region of interest" description="Disordered" evidence="1">
    <location>
        <begin position="452"/>
        <end position="473"/>
    </location>
</feature>
<dbReference type="Gene3D" id="2.60.40.10">
    <property type="entry name" value="Immunoglobulins"/>
    <property type="match status" value="3"/>
</dbReference>
<feature type="domain" description="Dystroglycan-type cadherin-like" evidence="4">
    <location>
        <begin position="152"/>
        <end position="257"/>
    </location>
</feature>
<feature type="compositionally biased region" description="Low complexity" evidence="1">
    <location>
        <begin position="453"/>
        <end position="473"/>
    </location>
</feature>
<sequence length="817" mass="89465">MTAMLRTVSMLTFLPWILLLGPWTVVLGKPYEAYPLDEQYPPVARIDEAFSFRISNDTFKSSVSQGSQISYSATNLPQWLSFDSSARTFSGTPDSSTLKDGAETLYFDITLEGTDPADSESFSKSYQLVLTAQSSIKIADNFNLLALLKNYGSTNGKDGLILTPNEIFNVTFDRSTFTSDQPIIAYYGQSLENNAPLPNWLTFDPNNLEFSGTAPVVNSNIAPQISYGFVLTATDIKGFSGVSIPFHLVIGAHELTTSIQNSMIINVTSSGDFSYKLPLNYVYLDEQAVQTKDLGAIQLVGAPSWVKLSNDTLSGTMPMGELSSNSTNFSVAVHDIYDDVIYLNFMIESTDKLFAISALSNLNATRGEWFQYNFLPSQFTDYSQTTVSVNYTNSTQSHDWINFESSNMTLHGQVPDDFDRLAMKLIASRGSQTQGLDFQIIGMDDRFNHTNHTSSLTSSSSSSSSTSLPSSSTSFASSTMTATTLSSASASSEPPLKKNSNKTTAIACGVAIPLGLIALIAIVLLVFWRRRNNRKESSDNEKGPNISGPDVNNPANRPNQQAITPLNPFRDDQTSATSGAKRLAALNAMKLDESSSSDSDVSTVDEKGNSVASEDLRHDTRSTDNLLKPDAEFFDPQNRSSSVYIDSEPANRKSWRYKLSSPLRINEGGRDSCISTSTVSTVDLLNTVIKDGENINKDPRKSTLGMRDSVFCNDHSKSQSSNSVASRSAMKFTPENDVLPILDEHSNTSPNSKSATSPSTSSSDDFVPVKDGQNYNWIHRAKPDRRPSNKRLVQTENQSKVDIGQAEEIEGHFPEKI</sequence>
<feature type="region of interest" description="Disordered" evidence="1">
    <location>
        <begin position="535"/>
        <end position="576"/>
    </location>
</feature>
<dbReference type="GeneID" id="59324522"/>
<keyword evidence="2" id="KW-0812">Transmembrane</keyword>
<feature type="domain" description="Dystroglycan-type cadherin-like" evidence="4">
    <location>
        <begin position="354"/>
        <end position="454"/>
    </location>
</feature>
<keyword evidence="6" id="KW-1185">Reference proteome</keyword>
<dbReference type="KEGG" id="tgb:HG536_0B02660"/>
<dbReference type="CDD" id="cd12087">
    <property type="entry name" value="TM_EGFR-like"/>
    <property type="match status" value="1"/>
</dbReference>
<keyword evidence="3" id="KW-0732">Signal</keyword>
<dbReference type="GO" id="GO:0005509">
    <property type="term" value="F:calcium ion binding"/>
    <property type="evidence" value="ECO:0007669"/>
    <property type="project" value="InterPro"/>
</dbReference>
<evidence type="ECO:0000256" key="2">
    <source>
        <dbReference type="SAM" id="Phobius"/>
    </source>
</evidence>
<dbReference type="EMBL" id="CP059247">
    <property type="protein sequence ID" value="QLL31403.1"/>
    <property type="molecule type" value="Genomic_DNA"/>
</dbReference>
<reference evidence="5 6" key="1">
    <citation type="submission" date="2020-06" db="EMBL/GenBank/DDBJ databases">
        <title>The yeast mating-type switching endonuclease HO is a domesticated member of an unorthodox homing genetic element family.</title>
        <authorList>
            <person name="Coughlan A.Y."/>
            <person name="Lombardi L."/>
            <person name="Braun-Galleani S."/>
            <person name="Martos A.R."/>
            <person name="Galeote V."/>
            <person name="Bigey F."/>
            <person name="Dequin S."/>
            <person name="Byrne K.P."/>
            <person name="Wolfe K.H."/>
        </authorList>
    </citation>
    <scope>NUCLEOTIDE SEQUENCE [LARGE SCALE GENOMIC DNA]</scope>
    <source>
        <strain evidence="5 6">CBS764</strain>
    </source>
</reference>
<dbReference type="GO" id="GO:0016020">
    <property type="term" value="C:membrane"/>
    <property type="evidence" value="ECO:0007669"/>
    <property type="project" value="InterPro"/>
</dbReference>
<keyword evidence="2" id="KW-1133">Transmembrane helix</keyword>
<evidence type="ECO:0000256" key="1">
    <source>
        <dbReference type="SAM" id="MobiDB-lite"/>
    </source>
</evidence>
<feature type="compositionally biased region" description="Polar residues" evidence="1">
    <location>
        <begin position="791"/>
        <end position="800"/>
    </location>
</feature>
<name>A0A7G3ZD17_9SACH</name>
<organism evidence="5 6">
    <name type="scientific">Torulaspora globosa</name>
    <dbReference type="NCBI Taxonomy" id="48254"/>
    <lineage>
        <taxon>Eukaryota</taxon>
        <taxon>Fungi</taxon>
        <taxon>Dikarya</taxon>
        <taxon>Ascomycota</taxon>
        <taxon>Saccharomycotina</taxon>
        <taxon>Saccharomycetes</taxon>
        <taxon>Saccharomycetales</taxon>
        <taxon>Saccharomycetaceae</taxon>
        <taxon>Torulaspora</taxon>
    </lineage>
</organism>
<feature type="compositionally biased region" description="Low complexity" evidence="1">
    <location>
        <begin position="718"/>
        <end position="728"/>
    </location>
</feature>
<dbReference type="SUPFAM" id="SSF49313">
    <property type="entry name" value="Cadherin-like"/>
    <property type="match status" value="3"/>
</dbReference>
<feature type="compositionally biased region" description="Low complexity" evidence="1">
    <location>
        <begin position="747"/>
        <end position="763"/>
    </location>
</feature>
<feature type="region of interest" description="Disordered" evidence="1">
    <location>
        <begin position="693"/>
        <end position="817"/>
    </location>
</feature>
<dbReference type="OrthoDB" id="41532at2759"/>
<evidence type="ECO:0000256" key="3">
    <source>
        <dbReference type="SAM" id="SignalP"/>
    </source>
</evidence>
<feature type="transmembrane region" description="Helical" evidence="2">
    <location>
        <begin position="504"/>
        <end position="528"/>
    </location>
</feature>
<evidence type="ECO:0000259" key="4">
    <source>
        <dbReference type="SMART" id="SM00736"/>
    </source>
</evidence>
<accession>A0A7G3ZD17</accession>
<dbReference type="Proteomes" id="UP000515788">
    <property type="component" value="Chromosome 2"/>
</dbReference>
<feature type="signal peptide" evidence="3">
    <location>
        <begin position="1"/>
        <end position="28"/>
    </location>
</feature>
<dbReference type="RefSeq" id="XP_037138078.1">
    <property type="nucleotide sequence ID" value="XM_037282183.1"/>
</dbReference>
<keyword evidence="2" id="KW-0472">Membrane</keyword>
<evidence type="ECO:0000313" key="6">
    <source>
        <dbReference type="Proteomes" id="UP000515788"/>
    </source>
</evidence>
<feature type="chain" id="PRO_5028940470" description="Dystroglycan-type cadherin-like domain-containing protein" evidence="3">
    <location>
        <begin position="29"/>
        <end position="817"/>
    </location>
</feature>
<dbReference type="InterPro" id="IPR013783">
    <property type="entry name" value="Ig-like_fold"/>
</dbReference>
<evidence type="ECO:0000313" key="5">
    <source>
        <dbReference type="EMBL" id="QLL31403.1"/>
    </source>
</evidence>
<dbReference type="InterPro" id="IPR015919">
    <property type="entry name" value="Cadherin-like_sf"/>
</dbReference>
<gene>
    <name evidence="5" type="ORF">HG536_0B02660</name>
</gene>
<protein>
    <recommendedName>
        <fullName evidence="4">Dystroglycan-type cadherin-like domain-containing protein</fullName>
    </recommendedName>
</protein>
<feature type="compositionally biased region" description="Polar residues" evidence="1">
    <location>
        <begin position="553"/>
        <end position="564"/>
    </location>
</feature>
<feature type="region of interest" description="Disordered" evidence="1">
    <location>
        <begin position="591"/>
        <end position="622"/>
    </location>
</feature>
<dbReference type="SMART" id="SM00736">
    <property type="entry name" value="CADG"/>
    <property type="match status" value="3"/>
</dbReference>